<dbReference type="InterPro" id="IPR009100">
    <property type="entry name" value="AcylCoA_DH/oxidase_NM_dom_sf"/>
</dbReference>
<keyword evidence="2" id="KW-0285">Flavoprotein</keyword>
<evidence type="ECO:0000256" key="3">
    <source>
        <dbReference type="ARBA" id="ARBA00022643"/>
    </source>
</evidence>
<evidence type="ECO:0000259" key="14">
    <source>
        <dbReference type="Pfam" id="PF02770"/>
    </source>
</evidence>
<evidence type="ECO:0000256" key="8">
    <source>
        <dbReference type="ARBA" id="ARBA00034317"/>
    </source>
</evidence>
<evidence type="ECO:0000259" key="15">
    <source>
        <dbReference type="Pfam" id="PF08028"/>
    </source>
</evidence>
<dbReference type="EMBL" id="JAMZEB010000002">
    <property type="protein sequence ID" value="MCP2360002.1"/>
    <property type="molecule type" value="Genomic_DNA"/>
</dbReference>
<evidence type="ECO:0000256" key="10">
    <source>
        <dbReference type="ARBA" id="ARBA00034345"/>
    </source>
</evidence>
<evidence type="ECO:0000256" key="7">
    <source>
        <dbReference type="ARBA" id="ARBA00034307"/>
    </source>
</evidence>
<dbReference type="GO" id="GO:0005737">
    <property type="term" value="C:cytoplasm"/>
    <property type="evidence" value="ECO:0007669"/>
    <property type="project" value="UniProtKB-SubCell"/>
</dbReference>
<keyword evidence="4" id="KW-0547">Nucleotide-binding</keyword>
<dbReference type="PIRSF" id="PIRSF016578">
    <property type="entry name" value="HsaA"/>
    <property type="match status" value="1"/>
</dbReference>
<dbReference type="EC" id="1.14.14.21" evidence="9"/>
<evidence type="ECO:0000256" key="6">
    <source>
        <dbReference type="ARBA" id="ARBA00023033"/>
    </source>
</evidence>
<protein>
    <recommendedName>
        <fullName evidence="10">Dibenzothiophene monooxygenase</fullName>
        <ecNumber evidence="9">1.14.14.21</ecNumber>
    </recommendedName>
</protein>
<dbReference type="PANTHER" id="PTHR43884:SF12">
    <property type="entry name" value="ISOVALERYL-COA DEHYDROGENASE, MITOCHONDRIAL-RELATED"/>
    <property type="match status" value="1"/>
</dbReference>
<dbReference type="Pfam" id="PF02770">
    <property type="entry name" value="Acyl-CoA_dh_M"/>
    <property type="match status" value="1"/>
</dbReference>
<dbReference type="Gene3D" id="2.40.110.10">
    <property type="entry name" value="Butyryl-CoA Dehydrogenase, subunit A, domain 2"/>
    <property type="match status" value="1"/>
</dbReference>
<dbReference type="GO" id="GO:0006552">
    <property type="term" value="P:L-leucine catabolic process"/>
    <property type="evidence" value="ECO:0007669"/>
    <property type="project" value="TreeGrafter"/>
</dbReference>
<keyword evidence="17" id="KW-1185">Reference proteome</keyword>
<dbReference type="GO" id="GO:0004497">
    <property type="term" value="F:monooxygenase activity"/>
    <property type="evidence" value="ECO:0007669"/>
    <property type="project" value="UniProtKB-KW"/>
</dbReference>
<comment type="catalytic activity">
    <reaction evidence="12">
        <text>dibenzothiophene 5-oxide + FMNH2 + O2 = dibenzothiophene 5,5-dioxide + FMN + H2O + H(+)</text>
        <dbReference type="Rhea" id="RHEA:49080"/>
        <dbReference type="ChEBI" id="CHEBI:15377"/>
        <dbReference type="ChEBI" id="CHEBI:15378"/>
        <dbReference type="ChEBI" id="CHEBI:15379"/>
        <dbReference type="ChEBI" id="CHEBI:23683"/>
        <dbReference type="ChEBI" id="CHEBI:57618"/>
        <dbReference type="ChEBI" id="CHEBI:58210"/>
        <dbReference type="ChEBI" id="CHEBI:90356"/>
    </reaction>
</comment>
<keyword evidence="3" id="KW-0288">FMN</keyword>
<dbReference type="InterPro" id="IPR046373">
    <property type="entry name" value="Acyl-CoA_Oxase/DH_mid-dom_sf"/>
</dbReference>
<dbReference type="RefSeq" id="WP_253747523.1">
    <property type="nucleotide sequence ID" value="NZ_BAABKA010000060.1"/>
</dbReference>
<comment type="similarity">
    <text evidence="8">Belongs to the DszC flavin monooxygenase family.</text>
</comment>
<evidence type="ECO:0000256" key="9">
    <source>
        <dbReference type="ARBA" id="ARBA00034328"/>
    </source>
</evidence>
<dbReference type="GO" id="GO:0050660">
    <property type="term" value="F:flavin adenine dinucleotide binding"/>
    <property type="evidence" value="ECO:0007669"/>
    <property type="project" value="InterPro"/>
</dbReference>
<proteinExistence type="inferred from homology"/>
<dbReference type="InterPro" id="IPR036250">
    <property type="entry name" value="AcylCo_DH-like_C"/>
</dbReference>
<evidence type="ECO:0000256" key="11">
    <source>
        <dbReference type="ARBA" id="ARBA00047859"/>
    </source>
</evidence>
<keyword evidence="6" id="KW-0503">Monooxygenase</keyword>
<comment type="caution">
    <text evidence="16">The sequence shown here is derived from an EMBL/GenBank/DDBJ whole genome shotgun (WGS) entry which is preliminary data.</text>
</comment>
<dbReference type="GO" id="GO:0008470">
    <property type="term" value="F:3-methylbutanoyl-CoA dehydrogenase activity"/>
    <property type="evidence" value="ECO:0007669"/>
    <property type="project" value="TreeGrafter"/>
</dbReference>
<keyword evidence="5" id="KW-0560">Oxidoreductase</keyword>
<organism evidence="16 17">
    <name type="scientific">Nonomuraea thailandensis</name>
    <dbReference type="NCBI Taxonomy" id="1188745"/>
    <lineage>
        <taxon>Bacteria</taxon>
        <taxon>Bacillati</taxon>
        <taxon>Actinomycetota</taxon>
        <taxon>Actinomycetes</taxon>
        <taxon>Streptosporangiales</taxon>
        <taxon>Streptosporangiaceae</taxon>
        <taxon>Nonomuraea</taxon>
    </lineage>
</organism>
<feature type="domain" description="Acyl-CoA oxidase/dehydrogenase middle" evidence="14">
    <location>
        <begin position="142"/>
        <end position="216"/>
    </location>
</feature>
<evidence type="ECO:0000256" key="5">
    <source>
        <dbReference type="ARBA" id="ARBA00023002"/>
    </source>
</evidence>
<dbReference type="InterPro" id="IPR013107">
    <property type="entry name" value="Acyl-CoA_DH_C"/>
</dbReference>
<reference evidence="16" key="1">
    <citation type="submission" date="2022-06" db="EMBL/GenBank/DDBJ databases">
        <title>Sequencing the genomes of 1000 actinobacteria strains.</title>
        <authorList>
            <person name="Klenk H.-P."/>
        </authorList>
    </citation>
    <scope>NUCLEOTIDE SEQUENCE</scope>
    <source>
        <strain evidence="16">DSM 46694</strain>
    </source>
</reference>
<evidence type="ECO:0000256" key="13">
    <source>
        <dbReference type="ARBA" id="ARBA00049456"/>
    </source>
</evidence>
<comment type="pathway">
    <text evidence="7">Sulfur metabolism; dibenzothiophene degradation.</text>
</comment>
<evidence type="ECO:0000256" key="1">
    <source>
        <dbReference type="ARBA" id="ARBA00004496"/>
    </source>
</evidence>
<dbReference type="Pfam" id="PF08028">
    <property type="entry name" value="Acyl-CoA_dh_2"/>
    <property type="match status" value="1"/>
</dbReference>
<dbReference type="InterPro" id="IPR037069">
    <property type="entry name" value="AcylCoA_DH/ox_N_sf"/>
</dbReference>
<comment type="catalytic activity">
    <reaction evidence="11">
        <text>dibenzothiophene + FMNH2 + O2 = dibenzothiophene 5-oxide + FMN + H2O + H(+)</text>
        <dbReference type="Rhea" id="RHEA:49076"/>
        <dbReference type="ChEBI" id="CHEBI:15377"/>
        <dbReference type="ChEBI" id="CHEBI:15378"/>
        <dbReference type="ChEBI" id="CHEBI:15379"/>
        <dbReference type="ChEBI" id="CHEBI:23681"/>
        <dbReference type="ChEBI" id="CHEBI:23683"/>
        <dbReference type="ChEBI" id="CHEBI:57618"/>
        <dbReference type="ChEBI" id="CHEBI:58210"/>
    </reaction>
</comment>
<evidence type="ECO:0000313" key="16">
    <source>
        <dbReference type="EMBL" id="MCP2360002.1"/>
    </source>
</evidence>
<evidence type="ECO:0000256" key="12">
    <source>
        <dbReference type="ARBA" id="ARBA00048445"/>
    </source>
</evidence>
<gene>
    <name evidence="16" type="ORF">HD597_007022</name>
</gene>
<accession>A0A9X2GKQ7</accession>
<dbReference type="SUPFAM" id="SSF47203">
    <property type="entry name" value="Acyl-CoA dehydrogenase C-terminal domain-like"/>
    <property type="match status" value="1"/>
</dbReference>
<dbReference type="Gene3D" id="1.10.540.10">
    <property type="entry name" value="Acyl-CoA dehydrogenase/oxidase, N-terminal domain"/>
    <property type="match status" value="1"/>
</dbReference>
<comment type="subcellular location">
    <subcellularLocation>
        <location evidence="1">Cytoplasm</location>
    </subcellularLocation>
</comment>
<dbReference type="Gene3D" id="1.20.140.10">
    <property type="entry name" value="Butyryl-CoA Dehydrogenase, subunit A, domain 3"/>
    <property type="match status" value="1"/>
</dbReference>
<name>A0A9X2GKQ7_9ACTN</name>
<dbReference type="AlphaFoldDB" id="A0A9X2GKQ7"/>
<dbReference type="Proteomes" id="UP001139648">
    <property type="component" value="Unassembled WGS sequence"/>
</dbReference>
<dbReference type="PANTHER" id="PTHR43884">
    <property type="entry name" value="ACYL-COA DEHYDROGENASE"/>
    <property type="match status" value="1"/>
</dbReference>
<dbReference type="SUPFAM" id="SSF56645">
    <property type="entry name" value="Acyl-CoA dehydrogenase NM domain-like"/>
    <property type="match status" value="1"/>
</dbReference>
<comment type="catalytic activity">
    <reaction evidence="13">
        <text>dibenzothiophene + 2 FMNH2 + 2 O2 = dibenzothiophene 5,5-dioxide + 2 FMN + 2 H2O + 2 H(+)</text>
        <dbReference type="Rhea" id="RHEA:49072"/>
        <dbReference type="ChEBI" id="CHEBI:15377"/>
        <dbReference type="ChEBI" id="CHEBI:15378"/>
        <dbReference type="ChEBI" id="CHEBI:15379"/>
        <dbReference type="ChEBI" id="CHEBI:23681"/>
        <dbReference type="ChEBI" id="CHEBI:57618"/>
        <dbReference type="ChEBI" id="CHEBI:58210"/>
        <dbReference type="ChEBI" id="CHEBI:90356"/>
        <dbReference type="EC" id="1.14.14.21"/>
    </reaction>
</comment>
<evidence type="ECO:0000313" key="17">
    <source>
        <dbReference type="Proteomes" id="UP001139648"/>
    </source>
</evidence>
<sequence length="394" mass="42043">MTMTEPLASATALVAEIRARRADLAEGGFRSDRDNADPADNFVVLSEVGAARLFVPAEYGGLWDGTVTGGWGDLIRAMAEVGAGDGPTCQNWGTTALVAREVFDSHAGLPEETRRELARRLLDEGLRLVASNAETGVNGKVTARPAEGGVILSGTKSFNTNSGGLGIANVGCVLEGTPGRHHVLVELKHPGVELHDDWDNMGQRGTRSQTITYHDVFVPDGWHYAASMPSPLFFGAALLLHASLMQGIGDGALDAMVGYVRTMKRGMLPQFATPAEDPLMMRRVGAQSSRLAASRALLFAAADRIETAAESEVAGTVVECFRAKVACVDASLEAAGEIHELAGARSTSNTYRLDRYWRSARTFASHDPTDTKNVYIGMYEVTGELPSPASIIRI</sequence>
<evidence type="ECO:0000256" key="2">
    <source>
        <dbReference type="ARBA" id="ARBA00022630"/>
    </source>
</evidence>
<evidence type="ECO:0000256" key="4">
    <source>
        <dbReference type="ARBA" id="ARBA00022741"/>
    </source>
</evidence>
<dbReference type="InterPro" id="IPR006091">
    <property type="entry name" value="Acyl-CoA_Oxase/DH_mid-dom"/>
</dbReference>
<feature type="domain" description="Acyl-CoA dehydrogenase C-terminal" evidence="15">
    <location>
        <begin position="240"/>
        <end position="367"/>
    </location>
</feature>